<dbReference type="Pfam" id="PF06544">
    <property type="entry name" value="Prp3_C"/>
    <property type="match status" value="1"/>
</dbReference>
<accession>A0A150G9U9</accession>
<dbReference type="Proteomes" id="UP000075714">
    <property type="component" value="Unassembled WGS sequence"/>
</dbReference>
<dbReference type="STRING" id="33097.A0A150G9U9"/>
<reference evidence="4" key="1">
    <citation type="journal article" date="2016" name="Nat. Commun.">
        <title>The Gonium pectorale genome demonstrates co-option of cell cycle regulation during the evolution of multicellularity.</title>
        <authorList>
            <person name="Hanschen E.R."/>
            <person name="Marriage T.N."/>
            <person name="Ferris P.J."/>
            <person name="Hamaji T."/>
            <person name="Toyoda A."/>
            <person name="Fujiyama A."/>
            <person name="Neme R."/>
            <person name="Noguchi H."/>
            <person name="Minakuchi Y."/>
            <person name="Suzuki M."/>
            <person name="Kawai-Toyooka H."/>
            <person name="Smith D.R."/>
            <person name="Sparks H."/>
            <person name="Anderson J."/>
            <person name="Bakaric R."/>
            <person name="Luria V."/>
            <person name="Karger A."/>
            <person name="Kirschner M.W."/>
            <person name="Durand P.M."/>
            <person name="Michod R.E."/>
            <person name="Nozaki H."/>
            <person name="Olson B.J."/>
        </authorList>
    </citation>
    <scope>NUCLEOTIDE SEQUENCE [LARGE SCALE GENOMIC DNA]</scope>
    <source>
        <strain evidence="4">NIES-2863</strain>
    </source>
</reference>
<proteinExistence type="predicted"/>
<feature type="domain" description="Small nuclear ribonucleoprotein Prp3 C-terminal" evidence="2">
    <location>
        <begin position="153"/>
        <end position="217"/>
    </location>
</feature>
<evidence type="ECO:0000256" key="1">
    <source>
        <dbReference type="SAM" id="MobiDB-lite"/>
    </source>
</evidence>
<dbReference type="InterPro" id="IPR017359">
    <property type="entry name" value="Phi-like"/>
</dbReference>
<comment type="caution">
    <text evidence="3">The sequence shown here is derived from an EMBL/GenBank/DDBJ whole genome shotgun (WGS) entry which is preliminary data.</text>
</comment>
<dbReference type="PANTHER" id="PTHR15955:SF8">
    <property type="entry name" value="RWD DOMAIN-CONTAINING PROTEIN 2B-RELATED"/>
    <property type="match status" value="1"/>
</dbReference>
<dbReference type="EMBL" id="LSYV01000043">
    <property type="protein sequence ID" value="KXZ46626.1"/>
    <property type="molecule type" value="Genomic_DNA"/>
</dbReference>
<dbReference type="PANTHER" id="PTHR15955">
    <property type="entry name" value="RWD DOMAIN CONTAINING PROTEIN 2"/>
    <property type="match status" value="1"/>
</dbReference>
<gene>
    <name evidence="3" type="ORF">GPECTOR_42g837</name>
</gene>
<feature type="compositionally biased region" description="Gly residues" evidence="1">
    <location>
        <begin position="116"/>
        <end position="129"/>
    </location>
</feature>
<dbReference type="InterPro" id="IPR059181">
    <property type="entry name" value="RWDD2A-B_C"/>
</dbReference>
<organism evidence="3 4">
    <name type="scientific">Gonium pectorale</name>
    <name type="common">Green alga</name>
    <dbReference type="NCBI Taxonomy" id="33097"/>
    <lineage>
        <taxon>Eukaryota</taxon>
        <taxon>Viridiplantae</taxon>
        <taxon>Chlorophyta</taxon>
        <taxon>core chlorophytes</taxon>
        <taxon>Chlorophyceae</taxon>
        <taxon>CS clade</taxon>
        <taxon>Chlamydomonadales</taxon>
        <taxon>Volvocaceae</taxon>
        <taxon>Gonium</taxon>
    </lineage>
</organism>
<sequence>MSPVSSAAPPNSSSASAGGVLFAPIEQQTLSLAQQLCCSDGGAVLASRGAQDVGIFEGLPLLSGTISHAHDRLNVVVRAVAESQAAEGCECLLLALDALKDAVEQLAAEDADLRTEGGGATAGPGGGSAQGSAAAGGRADGKDAEPDGLLCCLVWLHHLKSLTKRKLIVQWARELRLAGACKPGFPGVIVVEGHSADVAEFLSRIRSLSWQAMQGGASGAAATGATATAACGTAAAAAAAKGDPRVEASRRLRSPLPFVELDEGGMSELGSLCKAAGLHHVFMTALKL</sequence>
<feature type="region of interest" description="Disordered" evidence="1">
    <location>
        <begin position="115"/>
        <end position="140"/>
    </location>
</feature>
<evidence type="ECO:0000259" key="2">
    <source>
        <dbReference type="Pfam" id="PF06544"/>
    </source>
</evidence>
<dbReference type="InterPro" id="IPR010541">
    <property type="entry name" value="Prp3_C"/>
</dbReference>
<evidence type="ECO:0000313" key="4">
    <source>
        <dbReference type="Proteomes" id="UP000075714"/>
    </source>
</evidence>
<dbReference type="CDD" id="cd24163">
    <property type="entry name" value="RWDD2_C"/>
    <property type="match status" value="1"/>
</dbReference>
<name>A0A150G9U9_GONPE</name>
<evidence type="ECO:0000313" key="3">
    <source>
        <dbReference type="EMBL" id="KXZ46626.1"/>
    </source>
</evidence>
<keyword evidence="4" id="KW-1185">Reference proteome</keyword>
<dbReference type="AlphaFoldDB" id="A0A150G9U9"/>
<protein>
    <recommendedName>
        <fullName evidence="2">Small nuclear ribonucleoprotein Prp3 C-terminal domain-containing protein</fullName>
    </recommendedName>
</protein>
<dbReference type="OrthoDB" id="432412at2759"/>